<dbReference type="PANTHER" id="PTHR36757">
    <property type="entry name" value="BNAANNG22500D PROTEIN"/>
    <property type="match status" value="1"/>
</dbReference>
<proteinExistence type="predicted"/>
<organism evidence="2 3">
    <name type="scientific">Lithospermum erythrorhizon</name>
    <name type="common">Purple gromwell</name>
    <name type="synonym">Lithospermum officinale var. erythrorhizon</name>
    <dbReference type="NCBI Taxonomy" id="34254"/>
    <lineage>
        <taxon>Eukaryota</taxon>
        <taxon>Viridiplantae</taxon>
        <taxon>Streptophyta</taxon>
        <taxon>Embryophyta</taxon>
        <taxon>Tracheophyta</taxon>
        <taxon>Spermatophyta</taxon>
        <taxon>Magnoliopsida</taxon>
        <taxon>eudicotyledons</taxon>
        <taxon>Gunneridae</taxon>
        <taxon>Pentapetalae</taxon>
        <taxon>asterids</taxon>
        <taxon>lamiids</taxon>
        <taxon>Boraginales</taxon>
        <taxon>Boraginaceae</taxon>
        <taxon>Boraginoideae</taxon>
        <taxon>Lithospermeae</taxon>
        <taxon>Lithospermum</taxon>
    </lineage>
</organism>
<sequence length="236" mass="26222">MAIEFETHNMVVMSPRISFSHDISQMETTPVEQYIRSGSTSSSVDFDFCVFRESFDQDQSSSADELFSGGKILPIEIKRRLLPSPSKKKEQPHIEKEPNSKKDISGEMSRVVSESDDKKNSSKSFWRFKRSSSLNCGSGYARTLCPIPLLSRSNSTGSSTSSKRSSTKCNNSGKFVGTKASHCCGTGHHQKPPLKDKHGYHHSQRVNFNPILNVPTASLFGLGSMFSCSKEKNKKI</sequence>
<gene>
    <name evidence="2" type="ORF">LIER_34812</name>
</gene>
<accession>A0AAV3S1B2</accession>
<reference evidence="2 3" key="1">
    <citation type="submission" date="2024-01" db="EMBL/GenBank/DDBJ databases">
        <title>The complete chloroplast genome sequence of Lithospermum erythrorhizon: insights into the phylogenetic relationship among Boraginaceae species and the maternal lineages of purple gromwells.</title>
        <authorList>
            <person name="Okada T."/>
            <person name="Watanabe K."/>
        </authorList>
    </citation>
    <scope>NUCLEOTIDE SEQUENCE [LARGE SCALE GENOMIC DNA]</scope>
</reference>
<feature type="compositionally biased region" description="Basic and acidic residues" evidence="1">
    <location>
        <begin position="87"/>
        <end position="105"/>
    </location>
</feature>
<dbReference type="PANTHER" id="PTHR36757:SF1">
    <property type="entry name" value="GENOME ASSEMBLY, CHROMOSOME: A04"/>
    <property type="match status" value="1"/>
</dbReference>
<feature type="region of interest" description="Disordered" evidence="1">
    <location>
        <begin position="78"/>
        <end position="116"/>
    </location>
</feature>
<evidence type="ECO:0000256" key="1">
    <source>
        <dbReference type="SAM" id="MobiDB-lite"/>
    </source>
</evidence>
<dbReference type="AlphaFoldDB" id="A0AAV3S1B2"/>
<dbReference type="EMBL" id="BAABME010014811">
    <property type="protein sequence ID" value="GAA0187524.1"/>
    <property type="molecule type" value="Genomic_DNA"/>
</dbReference>
<name>A0AAV3S1B2_LITER</name>
<protein>
    <submittedName>
        <fullName evidence="2">Uncharacterized protein</fullName>
    </submittedName>
</protein>
<keyword evidence="3" id="KW-1185">Reference proteome</keyword>
<evidence type="ECO:0000313" key="3">
    <source>
        <dbReference type="Proteomes" id="UP001454036"/>
    </source>
</evidence>
<dbReference type="Proteomes" id="UP001454036">
    <property type="component" value="Unassembled WGS sequence"/>
</dbReference>
<comment type="caution">
    <text evidence="2">The sequence shown here is derived from an EMBL/GenBank/DDBJ whole genome shotgun (WGS) entry which is preliminary data.</text>
</comment>
<evidence type="ECO:0000313" key="2">
    <source>
        <dbReference type="EMBL" id="GAA0187524.1"/>
    </source>
</evidence>